<dbReference type="SUPFAM" id="SSF48452">
    <property type="entry name" value="TPR-like"/>
    <property type="match status" value="1"/>
</dbReference>
<name>A0A2U9NZ22_STRAS</name>
<dbReference type="Proteomes" id="UP000247634">
    <property type="component" value="Chromosome"/>
</dbReference>
<dbReference type="Gene3D" id="1.25.40.10">
    <property type="entry name" value="Tetratricopeptide repeat domain"/>
    <property type="match status" value="1"/>
</dbReference>
<dbReference type="AlphaFoldDB" id="A0A2U9NZ22"/>
<dbReference type="InterPro" id="IPR011990">
    <property type="entry name" value="TPR-like_helical_dom_sf"/>
</dbReference>
<protein>
    <recommendedName>
        <fullName evidence="3">Tetratricopeptide repeat protein</fullName>
    </recommendedName>
</protein>
<gene>
    <name evidence="1" type="ORF">DMT42_07640</name>
</gene>
<sequence>MTTDPRLEQAQLLYERAVFDGDETAVPAGERVLDGVEADLALARGRLLHARFLEDGSEDPRELKLFERAATLYARLGDGRGEGEALFWVGIVHQVVRDDTERALPFFERSLALATAAGDRLTASYALRHLGFADGLAGRPDAARERLEESTRLRREIGFGPGVAANLIVLARLAVERADREGAEALLAEATELAERTGAKGVLRWVAATREELGVG</sequence>
<keyword evidence="2" id="KW-1185">Reference proteome</keyword>
<organism evidence="1 2">
    <name type="scientific">Streptomyces actuosus</name>
    <dbReference type="NCBI Taxonomy" id="1885"/>
    <lineage>
        <taxon>Bacteria</taxon>
        <taxon>Bacillati</taxon>
        <taxon>Actinomycetota</taxon>
        <taxon>Actinomycetes</taxon>
        <taxon>Kitasatosporales</taxon>
        <taxon>Streptomycetaceae</taxon>
        <taxon>Streptomyces</taxon>
    </lineage>
</organism>
<evidence type="ECO:0008006" key="3">
    <source>
        <dbReference type="Google" id="ProtNLM"/>
    </source>
</evidence>
<reference evidence="1 2" key="1">
    <citation type="submission" date="2018-06" db="EMBL/GenBank/DDBJ databases">
        <title>The complete genome sequence of a nosiheptide producer Streptomyces actuosus ATCC 25421: deducing the ability of producing a new class III lantibiotics.</title>
        <authorList>
            <person name="Liu W."/>
            <person name="Sun F."/>
            <person name="Hu Y."/>
        </authorList>
    </citation>
    <scope>NUCLEOTIDE SEQUENCE [LARGE SCALE GENOMIC DNA]</scope>
    <source>
        <strain evidence="1 2">ATCC 25421</strain>
    </source>
</reference>
<dbReference type="EMBL" id="CP029788">
    <property type="protein sequence ID" value="AWT42198.1"/>
    <property type="molecule type" value="Genomic_DNA"/>
</dbReference>
<proteinExistence type="predicted"/>
<evidence type="ECO:0000313" key="2">
    <source>
        <dbReference type="Proteomes" id="UP000247634"/>
    </source>
</evidence>
<dbReference type="OrthoDB" id="3373592at2"/>
<dbReference type="RefSeq" id="WP_110627123.1">
    <property type="nucleotide sequence ID" value="NZ_CP029788.1"/>
</dbReference>
<accession>A0A2U9NZ22</accession>
<evidence type="ECO:0000313" key="1">
    <source>
        <dbReference type="EMBL" id="AWT42198.1"/>
    </source>
</evidence>
<dbReference type="Pfam" id="PF13424">
    <property type="entry name" value="TPR_12"/>
    <property type="match status" value="1"/>
</dbReference>
<dbReference type="KEGG" id="sact:DMT42_07640"/>